<dbReference type="Proteomes" id="UP000190092">
    <property type="component" value="Unassembled WGS sequence"/>
</dbReference>
<dbReference type="InterPro" id="IPR058634">
    <property type="entry name" value="AaeA-lik-b-barrel"/>
</dbReference>
<dbReference type="PANTHER" id="PTHR30386">
    <property type="entry name" value="MEMBRANE FUSION SUBUNIT OF EMRAB-TOLC MULTIDRUG EFFLUX PUMP"/>
    <property type="match status" value="1"/>
</dbReference>
<feature type="coiled-coil region" evidence="1">
    <location>
        <begin position="83"/>
        <end position="131"/>
    </location>
</feature>
<protein>
    <submittedName>
        <fullName evidence="5">Membrane fusion protein, multidrug efflux system</fullName>
    </submittedName>
</protein>
<accession>A0A1T4LML3</accession>
<dbReference type="Gene3D" id="2.40.50.100">
    <property type="match status" value="1"/>
</dbReference>
<dbReference type="InterPro" id="IPR058625">
    <property type="entry name" value="MdtA-like_BSH"/>
</dbReference>
<keyword evidence="6" id="KW-1185">Reference proteome</keyword>
<evidence type="ECO:0000313" key="6">
    <source>
        <dbReference type="Proteomes" id="UP000190092"/>
    </source>
</evidence>
<dbReference type="InterPro" id="IPR050739">
    <property type="entry name" value="MFP"/>
</dbReference>
<dbReference type="Gene3D" id="2.40.30.170">
    <property type="match status" value="1"/>
</dbReference>
<sequence>MLSFVERHVVACLIGAIAAVFLVYEISVGFFAYTGDAFVETDVIFLAPEVSGPIAALPVIDDTVVRAGDTVAQIEPQPFEIAVASAEAEVALTTERIRLAEAAIAEATATVAAAQASLKDALTERARAEALVQSGGVSAAAWDQARRDARVAAADLRKAEALASVSETLVAVRRAERVAAGQALDKATYDLSRTRLVAPVSGRVAPLVAHTGDYATTGKTVAAIVSDENWYIKAALNERHLARVRPGQTVLFTIGSEPWRLHVGTLRAVAPGIARNDADPRALPYVPLDVDWIRVPRRFPVIIDMGPLPAERPLYRGADARVLIWF</sequence>
<feature type="transmembrane region" description="Helical" evidence="2">
    <location>
        <begin position="12"/>
        <end position="33"/>
    </location>
</feature>
<dbReference type="PANTHER" id="PTHR30386:SF24">
    <property type="entry name" value="MULTIDRUG RESISTANCE EFFLUX PUMP"/>
    <property type="match status" value="1"/>
</dbReference>
<gene>
    <name evidence="5" type="ORF">SAMN02745126_01615</name>
</gene>
<dbReference type="Gene3D" id="1.10.287.470">
    <property type="entry name" value="Helix hairpin bin"/>
    <property type="match status" value="1"/>
</dbReference>
<dbReference type="STRING" id="225324.SAMN02745126_01615"/>
<organism evidence="5 6">
    <name type="scientific">Enhydrobacter aerosaccus</name>
    <dbReference type="NCBI Taxonomy" id="225324"/>
    <lineage>
        <taxon>Bacteria</taxon>
        <taxon>Pseudomonadati</taxon>
        <taxon>Pseudomonadota</taxon>
        <taxon>Alphaproteobacteria</taxon>
        <taxon>Hyphomicrobiales</taxon>
        <taxon>Enhydrobacter</taxon>
    </lineage>
</organism>
<feature type="domain" description="p-hydroxybenzoic acid efflux pump subunit AaeA-like beta-barrel" evidence="4">
    <location>
        <begin position="230"/>
        <end position="324"/>
    </location>
</feature>
<proteinExistence type="predicted"/>
<dbReference type="Pfam" id="PF25963">
    <property type="entry name" value="Beta-barrel_AAEA"/>
    <property type="match status" value="1"/>
</dbReference>
<keyword evidence="2" id="KW-1133">Transmembrane helix</keyword>
<evidence type="ECO:0000259" key="4">
    <source>
        <dbReference type="Pfam" id="PF25963"/>
    </source>
</evidence>
<reference evidence="6" key="1">
    <citation type="submission" date="2017-02" db="EMBL/GenBank/DDBJ databases">
        <authorList>
            <person name="Varghese N."/>
            <person name="Submissions S."/>
        </authorList>
    </citation>
    <scope>NUCLEOTIDE SEQUENCE [LARGE SCALE GENOMIC DNA]</scope>
    <source>
        <strain evidence="6">ATCC 27094</strain>
    </source>
</reference>
<evidence type="ECO:0000256" key="1">
    <source>
        <dbReference type="SAM" id="Coils"/>
    </source>
</evidence>
<feature type="domain" description="Multidrug resistance protein MdtA-like barrel-sandwich hybrid" evidence="3">
    <location>
        <begin position="46"/>
        <end position="225"/>
    </location>
</feature>
<evidence type="ECO:0000259" key="3">
    <source>
        <dbReference type="Pfam" id="PF25917"/>
    </source>
</evidence>
<dbReference type="SUPFAM" id="SSF111369">
    <property type="entry name" value="HlyD-like secretion proteins"/>
    <property type="match status" value="2"/>
</dbReference>
<dbReference type="EMBL" id="FUWJ01000001">
    <property type="protein sequence ID" value="SJZ55866.1"/>
    <property type="molecule type" value="Genomic_DNA"/>
</dbReference>
<name>A0A1T4LML3_9HYPH</name>
<keyword evidence="2" id="KW-0472">Membrane</keyword>
<evidence type="ECO:0000256" key="2">
    <source>
        <dbReference type="SAM" id="Phobius"/>
    </source>
</evidence>
<evidence type="ECO:0000313" key="5">
    <source>
        <dbReference type="EMBL" id="SJZ55866.1"/>
    </source>
</evidence>
<dbReference type="AlphaFoldDB" id="A0A1T4LML3"/>
<keyword evidence="2" id="KW-0812">Transmembrane</keyword>
<keyword evidence="1" id="KW-0175">Coiled coil</keyword>
<dbReference type="Pfam" id="PF25917">
    <property type="entry name" value="BSH_RND"/>
    <property type="match status" value="1"/>
</dbReference>